<keyword evidence="4" id="KW-1185">Reference proteome</keyword>
<gene>
    <name evidence="3" type="ORF">PFISCL1PPCAC_13293</name>
</gene>
<evidence type="ECO:0000256" key="2">
    <source>
        <dbReference type="SAM" id="MobiDB-lite"/>
    </source>
</evidence>
<dbReference type="Proteomes" id="UP001432322">
    <property type="component" value="Unassembled WGS sequence"/>
</dbReference>
<organism evidence="3 4">
    <name type="scientific">Pristionchus fissidentatus</name>
    <dbReference type="NCBI Taxonomy" id="1538716"/>
    <lineage>
        <taxon>Eukaryota</taxon>
        <taxon>Metazoa</taxon>
        <taxon>Ecdysozoa</taxon>
        <taxon>Nematoda</taxon>
        <taxon>Chromadorea</taxon>
        <taxon>Rhabditida</taxon>
        <taxon>Rhabditina</taxon>
        <taxon>Diplogasteromorpha</taxon>
        <taxon>Diplogasteroidea</taxon>
        <taxon>Neodiplogasteridae</taxon>
        <taxon>Pristionchus</taxon>
    </lineage>
</organism>
<protein>
    <submittedName>
        <fullName evidence="3">Uncharacterized protein</fullName>
    </submittedName>
</protein>
<evidence type="ECO:0000313" key="4">
    <source>
        <dbReference type="Proteomes" id="UP001432322"/>
    </source>
</evidence>
<reference evidence="3" key="1">
    <citation type="submission" date="2023-10" db="EMBL/GenBank/DDBJ databases">
        <title>Genome assembly of Pristionchus species.</title>
        <authorList>
            <person name="Yoshida K."/>
            <person name="Sommer R.J."/>
        </authorList>
    </citation>
    <scope>NUCLEOTIDE SEQUENCE</scope>
    <source>
        <strain evidence="3">RS5133</strain>
    </source>
</reference>
<evidence type="ECO:0000256" key="1">
    <source>
        <dbReference type="SAM" id="Coils"/>
    </source>
</evidence>
<sequence>MLPHSGIGVLWDKPSFDYGSQRAETTVFVPESGKFANVSISLRDTNKADLTVTAWIRWTAVGVRDAARPAELIGVRVMTREEEKPLHIEYQNETTFKTAILFPTRPDHIAFVGEKNGWSPDVGIVSCEGVSEALRRGVHCSGYVVRDYNRSGSAFTVNESTLKYPEGFGSDEERRRFEELENMIDSAMGEAAMLEEKGWAPPVAALPTASRPRGNGNQRTGQYDNSRNGRGRGGGGMR</sequence>
<name>A0AAV5VTY6_9BILA</name>
<feature type="non-terminal residue" evidence="3">
    <location>
        <position position="238"/>
    </location>
</feature>
<feature type="region of interest" description="Disordered" evidence="2">
    <location>
        <begin position="200"/>
        <end position="238"/>
    </location>
</feature>
<evidence type="ECO:0000313" key="3">
    <source>
        <dbReference type="EMBL" id="GMT21996.1"/>
    </source>
</evidence>
<keyword evidence="1" id="KW-0175">Coiled coil</keyword>
<dbReference type="AlphaFoldDB" id="A0AAV5VTY6"/>
<accession>A0AAV5VTY6</accession>
<dbReference type="EMBL" id="BTSY01000004">
    <property type="protein sequence ID" value="GMT21996.1"/>
    <property type="molecule type" value="Genomic_DNA"/>
</dbReference>
<proteinExistence type="predicted"/>
<comment type="caution">
    <text evidence="3">The sequence shown here is derived from an EMBL/GenBank/DDBJ whole genome shotgun (WGS) entry which is preliminary data.</text>
</comment>
<feature type="coiled-coil region" evidence="1">
    <location>
        <begin position="170"/>
        <end position="197"/>
    </location>
</feature>
<feature type="compositionally biased region" description="Polar residues" evidence="2">
    <location>
        <begin position="215"/>
        <end position="226"/>
    </location>
</feature>